<comment type="cofactor">
    <cofactor evidence="6">
        <name>Zn(2+)</name>
        <dbReference type="ChEBI" id="CHEBI:29105"/>
    </cofactor>
    <text evidence="6">Binds 1 zinc ion per subunit.</text>
</comment>
<feature type="chain" id="PRO_5042123543" description="Peptidase M48 domain-containing protein" evidence="7">
    <location>
        <begin position="20"/>
        <end position="321"/>
    </location>
</feature>
<keyword evidence="2" id="KW-0479">Metal-binding</keyword>
<dbReference type="InterPro" id="IPR001915">
    <property type="entry name" value="Peptidase_M48"/>
</dbReference>
<dbReference type="EMBL" id="CAKOGP040002114">
    <property type="protein sequence ID" value="CAJ1962661.1"/>
    <property type="molecule type" value="Genomic_DNA"/>
</dbReference>
<dbReference type="GO" id="GO:0006508">
    <property type="term" value="P:proteolysis"/>
    <property type="evidence" value="ECO:0007669"/>
    <property type="project" value="UniProtKB-KW"/>
</dbReference>
<dbReference type="Pfam" id="PF01435">
    <property type="entry name" value="Peptidase_M48"/>
    <property type="match status" value="1"/>
</dbReference>
<evidence type="ECO:0000259" key="8">
    <source>
        <dbReference type="Pfam" id="PF01435"/>
    </source>
</evidence>
<accession>A0AAD2PWS5</accession>
<evidence type="ECO:0000256" key="2">
    <source>
        <dbReference type="ARBA" id="ARBA00022723"/>
    </source>
</evidence>
<name>A0AAD2PWS5_9STRA</name>
<keyword evidence="4 6" id="KW-0862">Zinc</keyword>
<evidence type="ECO:0000256" key="4">
    <source>
        <dbReference type="ARBA" id="ARBA00022833"/>
    </source>
</evidence>
<evidence type="ECO:0000256" key="7">
    <source>
        <dbReference type="SAM" id="SignalP"/>
    </source>
</evidence>
<keyword evidence="7" id="KW-0732">Signal</keyword>
<proteinExistence type="inferred from homology"/>
<dbReference type="GO" id="GO:0046872">
    <property type="term" value="F:metal ion binding"/>
    <property type="evidence" value="ECO:0007669"/>
    <property type="project" value="UniProtKB-KW"/>
</dbReference>
<dbReference type="Proteomes" id="UP001295423">
    <property type="component" value="Unassembled WGS sequence"/>
</dbReference>
<keyword evidence="10" id="KW-1185">Reference proteome</keyword>
<evidence type="ECO:0000256" key="3">
    <source>
        <dbReference type="ARBA" id="ARBA00022801"/>
    </source>
</evidence>
<comment type="similarity">
    <text evidence="6">Belongs to the peptidase M48 family.</text>
</comment>
<evidence type="ECO:0000256" key="1">
    <source>
        <dbReference type="ARBA" id="ARBA00022670"/>
    </source>
</evidence>
<dbReference type="Gene3D" id="3.30.2010.10">
    <property type="entry name" value="Metalloproteases ('zincins'), catalytic domain"/>
    <property type="match status" value="1"/>
</dbReference>
<dbReference type="PANTHER" id="PTHR10120">
    <property type="entry name" value="CAAX PRENYL PROTEASE 1"/>
    <property type="match status" value="1"/>
</dbReference>
<keyword evidence="5 6" id="KW-0482">Metalloprotease</keyword>
<keyword evidence="1 6" id="KW-0645">Protease</keyword>
<feature type="signal peptide" evidence="7">
    <location>
        <begin position="1"/>
        <end position="19"/>
    </location>
</feature>
<evidence type="ECO:0000313" key="10">
    <source>
        <dbReference type="Proteomes" id="UP001295423"/>
    </source>
</evidence>
<evidence type="ECO:0000256" key="5">
    <source>
        <dbReference type="ARBA" id="ARBA00023049"/>
    </source>
</evidence>
<comment type="caution">
    <text evidence="9">The sequence shown here is derived from an EMBL/GenBank/DDBJ whole genome shotgun (WGS) entry which is preliminary data.</text>
</comment>
<dbReference type="AlphaFoldDB" id="A0AAD2PWS5"/>
<gene>
    <name evidence="9" type="ORF">CYCCA115_LOCUS19793</name>
</gene>
<protein>
    <recommendedName>
        <fullName evidence="8">Peptidase M48 domain-containing protein</fullName>
    </recommendedName>
</protein>
<keyword evidence="3 6" id="KW-0378">Hydrolase</keyword>
<organism evidence="9 10">
    <name type="scientific">Cylindrotheca closterium</name>
    <dbReference type="NCBI Taxonomy" id="2856"/>
    <lineage>
        <taxon>Eukaryota</taxon>
        <taxon>Sar</taxon>
        <taxon>Stramenopiles</taxon>
        <taxon>Ochrophyta</taxon>
        <taxon>Bacillariophyta</taxon>
        <taxon>Bacillariophyceae</taxon>
        <taxon>Bacillariophycidae</taxon>
        <taxon>Bacillariales</taxon>
        <taxon>Bacillariaceae</taxon>
        <taxon>Cylindrotheca</taxon>
    </lineage>
</organism>
<feature type="domain" description="Peptidase M48" evidence="8">
    <location>
        <begin position="105"/>
        <end position="290"/>
    </location>
</feature>
<evidence type="ECO:0000313" key="9">
    <source>
        <dbReference type="EMBL" id="CAJ1962661.1"/>
    </source>
</evidence>
<evidence type="ECO:0000256" key="6">
    <source>
        <dbReference type="RuleBase" id="RU003983"/>
    </source>
</evidence>
<dbReference type="CDD" id="cd07325">
    <property type="entry name" value="M48_Ste24p_like"/>
    <property type="match status" value="1"/>
</dbReference>
<reference evidence="9" key="1">
    <citation type="submission" date="2023-08" db="EMBL/GenBank/DDBJ databases">
        <authorList>
            <person name="Audoor S."/>
            <person name="Bilcke G."/>
        </authorList>
    </citation>
    <scope>NUCLEOTIDE SEQUENCE</scope>
</reference>
<sequence>MPSHLFLFASILVVSLVFATVPLADALSLNTNEQSGRVYWKGLGDSFRHPLDFQLATAFKASPLHEVSSGAVRKALGIVEEGLRLQLLSSSIKVSDEQLPTIQGLMVEACKILALPEPEVYIQSSSTANAYTLATITKDKDGVSKKPIVVLTSALLELCSDAELQAIIGHELGHLKCEHSLYLTLGSAASTVFPFLSSKKLTQDWRLSAEYSCDRAALLVCQDVNVVNAAMVKLYAGAAIPDLNTDSFAAQSDAYEELLKDANPLIRNSIRREPRTHPLPVKRVKALKEWSDSDSYDRLVQRAKQLDQFLDSKPPTTEIDS</sequence>
<dbReference type="GO" id="GO:0004222">
    <property type="term" value="F:metalloendopeptidase activity"/>
    <property type="evidence" value="ECO:0007669"/>
    <property type="project" value="InterPro"/>
</dbReference>